<name>A0A0H3K5H3_SYNP6</name>
<dbReference type="GO" id="GO:0016747">
    <property type="term" value="F:acyltransferase activity, transferring groups other than amino-acyl groups"/>
    <property type="evidence" value="ECO:0007669"/>
    <property type="project" value="InterPro"/>
</dbReference>
<dbReference type="AlphaFoldDB" id="A0A0H3K5H3"/>
<dbReference type="GeneID" id="72430624"/>
<dbReference type="SUPFAM" id="SSF55729">
    <property type="entry name" value="Acyl-CoA N-acyltransferases (Nat)"/>
    <property type="match status" value="1"/>
</dbReference>
<dbReference type="KEGG" id="syc:syc2338_d"/>
<dbReference type="PANTHER" id="PTHR43072">
    <property type="entry name" value="N-ACETYLTRANSFERASE"/>
    <property type="match status" value="1"/>
</dbReference>
<accession>A0A0H3K5H3</accession>
<dbReference type="Pfam" id="PF00583">
    <property type="entry name" value="Acetyltransf_1"/>
    <property type="match status" value="1"/>
</dbReference>
<protein>
    <recommendedName>
        <fullName evidence="3">N-acetyltransferase domain-containing protein</fullName>
    </recommendedName>
</protein>
<dbReference type="InterPro" id="IPR016181">
    <property type="entry name" value="Acyl_CoA_acyltransferase"/>
</dbReference>
<dbReference type="InterPro" id="IPR000182">
    <property type="entry name" value="GNAT_dom"/>
</dbReference>
<keyword evidence="2" id="KW-0012">Acyltransferase</keyword>
<dbReference type="PROSITE" id="PS51186">
    <property type="entry name" value="GNAT"/>
    <property type="match status" value="1"/>
</dbReference>
<evidence type="ECO:0000313" key="4">
    <source>
        <dbReference type="EMBL" id="BAD80528.1"/>
    </source>
</evidence>
<dbReference type="Gene3D" id="3.40.630.30">
    <property type="match status" value="1"/>
</dbReference>
<dbReference type="eggNOG" id="COG0456">
    <property type="taxonomic scope" value="Bacteria"/>
</dbReference>
<dbReference type="RefSeq" id="WP_011244648.1">
    <property type="nucleotide sequence ID" value="NC_006576.1"/>
</dbReference>
<keyword evidence="1" id="KW-0808">Transferase</keyword>
<gene>
    <name evidence="4" type="ordered locus">syc2338_d</name>
</gene>
<dbReference type="CDD" id="cd04301">
    <property type="entry name" value="NAT_SF"/>
    <property type="match status" value="1"/>
</dbReference>
<evidence type="ECO:0000256" key="2">
    <source>
        <dbReference type="ARBA" id="ARBA00023315"/>
    </source>
</evidence>
<evidence type="ECO:0000256" key="1">
    <source>
        <dbReference type="ARBA" id="ARBA00022679"/>
    </source>
</evidence>
<dbReference type="PANTHER" id="PTHR43072:SF23">
    <property type="entry name" value="UPF0039 PROTEIN C11D3.02C"/>
    <property type="match status" value="1"/>
</dbReference>
<feature type="domain" description="N-acetyltransferase" evidence="3">
    <location>
        <begin position="9"/>
        <end position="154"/>
    </location>
</feature>
<sequence length="154" mass="17214">MAVALPAGYDWQLGHPCDRTQLLDYLQASVRESLGSASPLGHLSSTLDRFLSRETPIWWVVTARDRQIVGGLWAGRSQEQRRGDRQTHVFLVYVEPSHRRRGLATALLMQAEEWARAQGDRGLSLQVYADNPGAIALYQRAGFSVESLNLSKPL</sequence>
<dbReference type="EMBL" id="AP008231">
    <property type="protein sequence ID" value="BAD80528.1"/>
    <property type="molecule type" value="Genomic_DNA"/>
</dbReference>
<evidence type="ECO:0000259" key="3">
    <source>
        <dbReference type="PROSITE" id="PS51186"/>
    </source>
</evidence>
<reference evidence="4 5" key="1">
    <citation type="journal article" date="2007" name="Photosyn. Res.">
        <title>Complete nucleotide sequence of the freshwater unicellular cyanobacterium Synechococcus elongatus PCC 6301 chromosome: gene content and organization.</title>
        <authorList>
            <person name="Sugita C."/>
            <person name="Ogata K."/>
            <person name="Shikata M."/>
            <person name="Jikuya H."/>
            <person name="Takano J."/>
            <person name="Furumichi M."/>
            <person name="Kanehisa M."/>
            <person name="Omata T."/>
            <person name="Sugiura M."/>
            <person name="Sugita M."/>
        </authorList>
    </citation>
    <scope>NUCLEOTIDE SEQUENCE [LARGE SCALE GENOMIC DNA]</scope>
    <source>
        <strain evidence="5">ATCC 27144 / PCC 6301 / SAUG 1402/1</strain>
    </source>
</reference>
<dbReference type="Proteomes" id="UP000001175">
    <property type="component" value="Chromosome"/>
</dbReference>
<proteinExistence type="predicted"/>
<organism evidence="4 5">
    <name type="scientific">Synechococcus sp. (strain ATCC 27144 / PCC 6301 / SAUG 1402/1)</name>
    <name type="common">Anacystis nidulans</name>
    <dbReference type="NCBI Taxonomy" id="269084"/>
    <lineage>
        <taxon>Bacteria</taxon>
        <taxon>Bacillati</taxon>
        <taxon>Cyanobacteriota</taxon>
        <taxon>Cyanophyceae</taxon>
        <taxon>Synechococcales</taxon>
        <taxon>Synechococcaceae</taxon>
        <taxon>Synechococcus</taxon>
    </lineage>
</organism>
<evidence type="ECO:0000313" key="5">
    <source>
        <dbReference type="Proteomes" id="UP000001175"/>
    </source>
</evidence>